<evidence type="ECO:0000256" key="3">
    <source>
        <dbReference type="ARBA" id="ARBA00023014"/>
    </source>
</evidence>
<evidence type="ECO:0000256" key="4">
    <source>
        <dbReference type="SAM" id="Coils"/>
    </source>
</evidence>
<organism evidence="7">
    <name type="scientific">Grammatophora oceanica</name>
    <dbReference type="NCBI Taxonomy" id="210454"/>
    <lineage>
        <taxon>Eukaryota</taxon>
        <taxon>Sar</taxon>
        <taxon>Stramenopiles</taxon>
        <taxon>Ochrophyta</taxon>
        <taxon>Bacillariophyta</taxon>
        <taxon>Fragilariophyceae</taxon>
        <taxon>Fragilariophycidae</taxon>
        <taxon>Rhabdonematales</taxon>
        <taxon>Grammatophoraceae</taxon>
        <taxon>Grammatophora</taxon>
    </lineage>
</organism>
<dbReference type="SUPFAM" id="SSF54862">
    <property type="entry name" value="4Fe-4S ferredoxins"/>
    <property type="match status" value="1"/>
</dbReference>
<dbReference type="PROSITE" id="PS51379">
    <property type="entry name" value="4FE4S_FER_2"/>
    <property type="match status" value="1"/>
</dbReference>
<feature type="compositionally biased region" description="Basic and acidic residues" evidence="5">
    <location>
        <begin position="338"/>
        <end position="348"/>
    </location>
</feature>
<evidence type="ECO:0000256" key="1">
    <source>
        <dbReference type="ARBA" id="ARBA00022723"/>
    </source>
</evidence>
<dbReference type="Gene3D" id="3.30.70.20">
    <property type="match status" value="1"/>
</dbReference>
<feature type="coiled-coil region" evidence="4">
    <location>
        <begin position="96"/>
        <end position="133"/>
    </location>
</feature>
<proteinExistence type="predicted"/>
<keyword evidence="4" id="KW-0175">Coiled coil</keyword>
<dbReference type="PRINTS" id="PR00352">
    <property type="entry name" value="3FE4SFRDOXIN"/>
</dbReference>
<evidence type="ECO:0000259" key="6">
    <source>
        <dbReference type="PROSITE" id="PS51379"/>
    </source>
</evidence>
<name>A0A7S1VLY3_9STRA</name>
<dbReference type="InterPro" id="IPR017896">
    <property type="entry name" value="4Fe4S_Fe-S-bd"/>
</dbReference>
<dbReference type="GO" id="GO:0009055">
    <property type="term" value="F:electron transfer activity"/>
    <property type="evidence" value="ECO:0007669"/>
    <property type="project" value="InterPro"/>
</dbReference>
<dbReference type="GO" id="GO:0005506">
    <property type="term" value="F:iron ion binding"/>
    <property type="evidence" value="ECO:0007669"/>
    <property type="project" value="InterPro"/>
</dbReference>
<evidence type="ECO:0000256" key="5">
    <source>
        <dbReference type="SAM" id="MobiDB-lite"/>
    </source>
</evidence>
<accession>A0A7S1VLY3</accession>
<keyword evidence="1" id="KW-0479">Metal-binding</keyword>
<dbReference type="PANTHER" id="PTHR44579">
    <property type="entry name" value="OS01G0730500 PROTEIN"/>
    <property type="match status" value="1"/>
</dbReference>
<dbReference type="GO" id="GO:0051536">
    <property type="term" value="F:iron-sulfur cluster binding"/>
    <property type="evidence" value="ECO:0007669"/>
    <property type="project" value="UniProtKB-KW"/>
</dbReference>
<dbReference type="Pfam" id="PF13370">
    <property type="entry name" value="Fer4_13"/>
    <property type="match status" value="1"/>
</dbReference>
<protein>
    <recommendedName>
        <fullName evidence="6">4Fe-4S ferredoxin-type domain-containing protein</fullName>
    </recommendedName>
</protein>
<gene>
    <name evidence="7" type="ORF">GOCE00092_LOCUS23489</name>
</gene>
<reference evidence="7" key="1">
    <citation type="submission" date="2021-01" db="EMBL/GenBank/DDBJ databases">
        <authorList>
            <person name="Corre E."/>
            <person name="Pelletier E."/>
            <person name="Niang G."/>
            <person name="Scheremetjew M."/>
            <person name="Finn R."/>
            <person name="Kale V."/>
            <person name="Holt S."/>
            <person name="Cochrane G."/>
            <person name="Meng A."/>
            <person name="Brown T."/>
            <person name="Cohen L."/>
        </authorList>
    </citation>
    <scope>NUCLEOTIDE SEQUENCE</scope>
    <source>
        <strain evidence="7">CCMP 410</strain>
    </source>
</reference>
<dbReference type="PANTHER" id="PTHR44579:SF2">
    <property type="entry name" value="OS01G0730500 PROTEIN"/>
    <property type="match status" value="1"/>
</dbReference>
<sequence length="368" mass="41465">MKVWMQLTTLSVGLSGLALYPIMGSFAFTVSSPTRIDRKSVRLFVDDYGTNPQSWVSANDPDRHWTEEFDIYEAKKNGTYWESFEPTDEELEAMRATLVQDEADVLLEQLQALQAEEVEFTEKEKERANLALEMKEKGWSSSAITNTLDVAVDDTLEQTSEAVQSMQEAWELDPVDMATVESHTLVDMDEDTGEPVRQQMVFVDEHTCIGCTNCAVTSPGTFFMEPDMGRARVMKQWGDDDETIQIAIETCPVDCIHYVPFDELKKLEVERRDQNINFKARLVGGGDNGGVGMAHMVGGAAKFTPAPEISGNMGSRCNNCPSRGCRDCPMFGVGKNPAFEKREKERKDKIRKRRLQQERESQQKSAEL</sequence>
<dbReference type="AlphaFoldDB" id="A0A7S1VLY3"/>
<dbReference type="InterPro" id="IPR001080">
    <property type="entry name" value="3Fe4S_ferredoxin"/>
</dbReference>
<feature type="compositionally biased region" description="Basic and acidic residues" evidence="5">
    <location>
        <begin position="355"/>
        <end position="368"/>
    </location>
</feature>
<evidence type="ECO:0000313" key="7">
    <source>
        <dbReference type="EMBL" id="CAD9304421.1"/>
    </source>
</evidence>
<feature type="domain" description="4Fe-4S ferredoxin-type" evidence="6">
    <location>
        <begin position="199"/>
        <end position="227"/>
    </location>
</feature>
<evidence type="ECO:0000256" key="2">
    <source>
        <dbReference type="ARBA" id="ARBA00023004"/>
    </source>
</evidence>
<keyword evidence="3" id="KW-0411">Iron-sulfur</keyword>
<dbReference type="EMBL" id="HBGK01044713">
    <property type="protein sequence ID" value="CAD9304421.1"/>
    <property type="molecule type" value="Transcribed_RNA"/>
</dbReference>
<keyword evidence="2" id="KW-0408">Iron</keyword>
<feature type="region of interest" description="Disordered" evidence="5">
    <location>
        <begin position="335"/>
        <end position="368"/>
    </location>
</feature>